<proteinExistence type="inferred from homology"/>
<reference evidence="16 17" key="1">
    <citation type="journal article" date="2019" name="Nat. Ecol. Evol.">
        <title>Megaphylogeny resolves global patterns of mushroom evolution.</title>
        <authorList>
            <person name="Varga T."/>
            <person name="Krizsan K."/>
            <person name="Foldi C."/>
            <person name="Dima B."/>
            <person name="Sanchez-Garcia M."/>
            <person name="Sanchez-Ramirez S."/>
            <person name="Szollosi G.J."/>
            <person name="Szarkandi J.G."/>
            <person name="Papp V."/>
            <person name="Albert L."/>
            <person name="Andreopoulos W."/>
            <person name="Angelini C."/>
            <person name="Antonin V."/>
            <person name="Barry K.W."/>
            <person name="Bougher N.L."/>
            <person name="Buchanan P."/>
            <person name="Buyck B."/>
            <person name="Bense V."/>
            <person name="Catcheside P."/>
            <person name="Chovatia M."/>
            <person name="Cooper J."/>
            <person name="Damon W."/>
            <person name="Desjardin D."/>
            <person name="Finy P."/>
            <person name="Geml J."/>
            <person name="Haridas S."/>
            <person name="Hughes K."/>
            <person name="Justo A."/>
            <person name="Karasinski D."/>
            <person name="Kautmanova I."/>
            <person name="Kiss B."/>
            <person name="Kocsube S."/>
            <person name="Kotiranta H."/>
            <person name="LaButti K.M."/>
            <person name="Lechner B.E."/>
            <person name="Liimatainen K."/>
            <person name="Lipzen A."/>
            <person name="Lukacs Z."/>
            <person name="Mihaltcheva S."/>
            <person name="Morgado L.N."/>
            <person name="Niskanen T."/>
            <person name="Noordeloos M.E."/>
            <person name="Ohm R.A."/>
            <person name="Ortiz-Santana B."/>
            <person name="Ovrebo C."/>
            <person name="Racz N."/>
            <person name="Riley R."/>
            <person name="Savchenko A."/>
            <person name="Shiryaev A."/>
            <person name="Soop K."/>
            <person name="Spirin V."/>
            <person name="Szebenyi C."/>
            <person name="Tomsovsky M."/>
            <person name="Tulloss R.E."/>
            <person name="Uehling J."/>
            <person name="Grigoriev I.V."/>
            <person name="Vagvolgyi C."/>
            <person name="Papp T."/>
            <person name="Martin F.M."/>
            <person name="Miettinen O."/>
            <person name="Hibbett D.S."/>
            <person name="Nagy L.G."/>
        </authorList>
    </citation>
    <scope>NUCLEOTIDE SEQUENCE [LARGE SCALE GENOMIC DNA]</scope>
    <source>
        <strain evidence="16 17">HHB13444</strain>
    </source>
</reference>
<evidence type="ECO:0000256" key="7">
    <source>
        <dbReference type="ARBA" id="ARBA00022989"/>
    </source>
</evidence>
<name>A0A5C3P7W2_9APHY</name>
<evidence type="ECO:0000256" key="11">
    <source>
        <dbReference type="ARBA" id="ARBA00038888"/>
    </source>
</evidence>
<accession>A0A5C3P7W2</accession>
<dbReference type="AlphaFoldDB" id="A0A5C3P7W2"/>
<keyword evidence="7" id="KW-1133">Transmembrane helix</keyword>
<dbReference type="InParanoid" id="A0A5C3P7W2"/>
<keyword evidence="4 12" id="KW-0378">Hydrolase</keyword>
<keyword evidence="5 12" id="KW-0256">Endoplasmic reticulum</keyword>
<dbReference type="GO" id="GO:0004573">
    <property type="term" value="F:Glc3Man9GlcNAc2 oligosaccharide glucosidase activity"/>
    <property type="evidence" value="ECO:0007669"/>
    <property type="project" value="UniProtKB-UniRule"/>
</dbReference>
<dbReference type="InterPro" id="IPR031335">
    <property type="entry name" value="Glyco_hydro_63_C"/>
</dbReference>
<dbReference type="EMBL" id="ML211324">
    <property type="protein sequence ID" value="TFK84320.1"/>
    <property type="molecule type" value="Genomic_DNA"/>
</dbReference>
<comment type="catalytic activity">
    <reaction evidence="12">
        <text>N(4)-(alpha-D-Glc-(1-&gt;2)-alpha-D-Glc-(1-&gt;3)-alpha-D-Glc-(1-&gt;3)-alpha-D-Man-(1-&gt;2)-alpha-D-Man-(1-&gt;2)-alpha-D-Man-(1-&gt;3)-[alpha-D-Man-(1-&gt;2)-alpha-D-Man-(1-&gt;3)-[alpha-D-Man-(1-&gt;2)-alpha-D-Man-(1-&gt;6)]-alpha-D-Man-(1-&gt;6)]-beta-D-Man-(1-&gt;4)-beta-D-GlcNAc-(1-&gt;4)-beta-D-GlcNAc)-L-asparaginyl-[protein] + H2O = N(4)-(alpha-D-Glc-(1-&gt;3)-alpha-D-Glc-(1-&gt;3)-alpha-D-Man-(1-&gt;2)-alpha-D-Man-(1-&gt;2)-alpha-D-Man-(1-&gt;3)-[alpha-D-Man-(1-&gt;2)-alpha-D-Man-(1-&gt;3)-[alpha-D-Man-(1-&gt;2)-alpha-D-Man-(1-&gt;6)]-alpha-D-Man-(1-&gt;6)]-beta-D-Man-(1-&gt;4)-beta-D-GlcNAc-(1-&gt;4)-beta-D-GlcNAc)-L-asparaginyl-[protein] + beta-D-glucose</text>
        <dbReference type="Rhea" id="RHEA:55988"/>
        <dbReference type="Rhea" id="RHEA-COMP:12806"/>
        <dbReference type="Rhea" id="RHEA-COMP:14355"/>
        <dbReference type="ChEBI" id="CHEBI:15377"/>
        <dbReference type="ChEBI" id="CHEBI:15903"/>
        <dbReference type="ChEBI" id="CHEBI:59082"/>
        <dbReference type="ChEBI" id="CHEBI:132537"/>
        <dbReference type="EC" id="3.2.1.106"/>
    </reaction>
</comment>
<keyword evidence="13" id="KW-0732">Signal</keyword>
<dbReference type="InterPro" id="IPR031631">
    <property type="entry name" value="Glyco_hydro_63N"/>
</dbReference>
<evidence type="ECO:0000256" key="8">
    <source>
        <dbReference type="ARBA" id="ARBA00023136"/>
    </source>
</evidence>
<evidence type="ECO:0000313" key="17">
    <source>
        <dbReference type="Proteomes" id="UP000308197"/>
    </source>
</evidence>
<dbReference type="Gene3D" id="2.70.98.110">
    <property type="entry name" value="Glycosyl hydrolase family 63, N-terminal domain"/>
    <property type="match status" value="1"/>
</dbReference>
<protein>
    <recommendedName>
        <fullName evidence="11 12">Mannosyl-oligosaccharide glucosidase</fullName>
        <ecNumber evidence="11 12">3.2.1.106</ecNumber>
    </recommendedName>
</protein>
<evidence type="ECO:0000256" key="12">
    <source>
        <dbReference type="RuleBase" id="RU368089"/>
    </source>
</evidence>
<feature type="domain" description="Glycosyl hydrolase family 63 C-terminal" evidence="14">
    <location>
        <begin position="296"/>
        <end position="797"/>
    </location>
</feature>
<evidence type="ECO:0000256" key="3">
    <source>
        <dbReference type="ARBA" id="ARBA00022692"/>
    </source>
</evidence>
<dbReference type="PANTHER" id="PTHR10412">
    <property type="entry name" value="MANNOSYL-OLIGOSACCHARIDE GLUCOSIDASE"/>
    <property type="match status" value="1"/>
</dbReference>
<dbReference type="EC" id="3.2.1.106" evidence="11 12"/>
<comment type="function">
    <text evidence="12">Cleaves the distal alpha 1,2-linked glucose residue from the Glc(3)Man(9)GlcNAc(2) oligosaccharide precursor.</text>
</comment>
<keyword evidence="17" id="KW-1185">Reference proteome</keyword>
<evidence type="ECO:0000256" key="1">
    <source>
        <dbReference type="ARBA" id="ARBA00004648"/>
    </source>
</evidence>
<keyword evidence="3" id="KW-0812">Transmembrane</keyword>
<dbReference type="SUPFAM" id="SSF48208">
    <property type="entry name" value="Six-hairpin glycosidases"/>
    <property type="match status" value="1"/>
</dbReference>
<sequence length="800" mass="90743">MRLLWLLLPVIPSAFAGNNSDPLFWGTYRPNLYFGLRPKVPQSLMTGLMWFGTQDYQSITRTRHACDQGDGLEGYSWTEYDPREGGVQVINDAPNNVKITTQFLKVPGGEHGGSWAARVKGEPLTPARPLRISPIFYFGLEGLGGVEMETEEQENGIKGPVVFTGSTPELDDFTIRVVEGPSNTLITEGPHADAFRHRTGKTHLLGLRVPPGQVWQAKDFIQKPLIKYAQDSIGAYASDTARNYPDPAFVFQLPDEFDYNSNLFAIQKHYNGPFEFDIFFESGKQKLDSAVLDNGMPTLSAVYNQRFDSVFPIPSNYETSDLESLRSFSKAITSNLIGGIGYFYGTSIIDRGFAYEWDQEDDGGSEDLSGEKKGPTLVEPKALLTATPSRSFFPRGFYWDEGFHLLHIGQYDNDLSLEILKDWIDLIDDDGWVAREQILGEEARSRVPAEFQTQVPTNANPPTLTMAVTAFINRLREQKGLSDQDLGLDYGMGAQVPLTSDVAQPGRRLLDEPELALEYLRSIYKPLKRHYEWFRRTQRGQIKQYGRKARSRTEAYRWRGRSEQHVLTSGMDDYPRGPPHAGELHLDLISWMAFFSQTMRDIAEFIGETDDAIAFEEIAKATIGNIDDLHWSEENQMYCDVGVNDDDDSYHVCHKGYLSLFPFLLQLLPPDSPHLGAILDLLRDPEHLWSPYGLRSLSASHPDFGQGENYWKGPIWIQMNYLALSALYKTYGAQEGPYQQRAQEIYAELRRNVIENVHKEYVRTGYVWEQYDPLTGAGRRSHPFTGWTSLVTLIISEKYD</sequence>
<dbReference type="STRING" id="1314778.A0A5C3P7W2"/>
<dbReference type="InterPro" id="IPR038518">
    <property type="entry name" value="Glyco_hydro_63N_sf"/>
</dbReference>
<dbReference type="GO" id="GO:0006487">
    <property type="term" value="P:protein N-linked glycosylation"/>
    <property type="evidence" value="ECO:0007669"/>
    <property type="project" value="UniProtKB-UniRule"/>
</dbReference>
<evidence type="ECO:0000256" key="10">
    <source>
        <dbReference type="ARBA" id="ARBA00023295"/>
    </source>
</evidence>
<dbReference type="InterPro" id="IPR008928">
    <property type="entry name" value="6-hairpin_glycosidase_sf"/>
</dbReference>
<evidence type="ECO:0000313" key="16">
    <source>
        <dbReference type="EMBL" id="TFK84320.1"/>
    </source>
</evidence>
<dbReference type="Pfam" id="PF03200">
    <property type="entry name" value="Glyco_hydro_63"/>
    <property type="match status" value="1"/>
</dbReference>
<feature type="signal peptide" evidence="13">
    <location>
        <begin position="1"/>
        <end position="16"/>
    </location>
</feature>
<keyword evidence="10 12" id="KW-0326">Glycosidase</keyword>
<dbReference type="PANTHER" id="PTHR10412:SF11">
    <property type="entry name" value="MANNOSYL-OLIGOSACCHARIDE GLUCOSIDASE"/>
    <property type="match status" value="1"/>
</dbReference>
<keyword evidence="6" id="KW-0735">Signal-anchor</keyword>
<evidence type="ECO:0000256" key="13">
    <source>
        <dbReference type="SAM" id="SignalP"/>
    </source>
</evidence>
<dbReference type="GO" id="GO:0009311">
    <property type="term" value="P:oligosaccharide metabolic process"/>
    <property type="evidence" value="ECO:0007669"/>
    <property type="project" value="UniProtKB-UniRule"/>
</dbReference>
<evidence type="ECO:0000256" key="4">
    <source>
        <dbReference type="ARBA" id="ARBA00022801"/>
    </source>
</evidence>
<dbReference type="InterPro" id="IPR012341">
    <property type="entry name" value="6hp_glycosidase-like_sf"/>
</dbReference>
<dbReference type="Proteomes" id="UP000308197">
    <property type="component" value="Unassembled WGS sequence"/>
</dbReference>
<comment type="similarity">
    <text evidence="2 12">Belongs to the glycosyl hydrolase 63 family.</text>
</comment>
<dbReference type="InterPro" id="IPR004888">
    <property type="entry name" value="Glycoside_hydrolase_63"/>
</dbReference>
<evidence type="ECO:0000259" key="15">
    <source>
        <dbReference type="Pfam" id="PF16923"/>
    </source>
</evidence>
<keyword evidence="8" id="KW-0472">Membrane</keyword>
<evidence type="ECO:0000256" key="5">
    <source>
        <dbReference type="ARBA" id="ARBA00022824"/>
    </source>
</evidence>
<keyword evidence="9" id="KW-0325">Glycoprotein</keyword>
<organism evidence="16 17">
    <name type="scientific">Polyporus arcularius HHB13444</name>
    <dbReference type="NCBI Taxonomy" id="1314778"/>
    <lineage>
        <taxon>Eukaryota</taxon>
        <taxon>Fungi</taxon>
        <taxon>Dikarya</taxon>
        <taxon>Basidiomycota</taxon>
        <taxon>Agaricomycotina</taxon>
        <taxon>Agaricomycetes</taxon>
        <taxon>Polyporales</taxon>
        <taxon>Polyporaceae</taxon>
        <taxon>Polyporus</taxon>
    </lineage>
</organism>
<evidence type="ECO:0000256" key="6">
    <source>
        <dbReference type="ARBA" id="ARBA00022968"/>
    </source>
</evidence>
<dbReference type="Pfam" id="PF16923">
    <property type="entry name" value="Glyco_hydro_63N"/>
    <property type="match status" value="1"/>
</dbReference>
<evidence type="ECO:0000259" key="14">
    <source>
        <dbReference type="Pfam" id="PF03200"/>
    </source>
</evidence>
<dbReference type="FunCoup" id="A0A5C3P7W2">
    <property type="interactions" value="404"/>
</dbReference>
<dbReference type="GO" id="GO:0005789">
    <property type="term" value="C:endoplasmic reticulum membrane"/>
    <property type="evidence" value="ECO:0007669"/>
    <property type="project" value="UniProtKB-SubCell"/>
</dbReference>
<dbReference type="Gene3D" id="1.50.10.10">
    <property type="match status" value="1"/>
</dbReference>
<gene>
    <name evidence="16" type="ORF">K466DRAFT_602093</name>
</gene>
<evidence type="ECO:0000256" key="2">
    <source>
        <dbReference type="ARBA" id="ARBA00010833"/>
    </source>
</evidence>
<feature type="domain" description="Glycosyl hydrolase family 63 N-terminal" evidence="15">
    <location>
        <begin position="23"/>
        <end position="249"/>
    </location>
</feature>
<evidence type="ECO:0000256" key="9">
    <source>
        <dbReference type="ARBA" id="ARBA00023180"/>
    </source>
</evidence>
<feature type="chain" id="PRO_5022841873" description="Mannosyl-oligosaccharide glucosidase" evidence="13">
    <location>
        <begin position="17"/>
        <end position="800"/>
    </location>
</feature>
<comment type="subcellular location">
    <subcellularLocation>
        <location evidence="1 12">Endoplasmic reticulum membrane</location>
        <topology evidence="1 12">Single-pass type II membrane protein</topology>
    </subcellularLocation>
</comment>